<dbReference type="InterPro" id="IPR029058">
    <property type="entry name" value="AB_hydrolase_fold"/>
</dbReference>
<dbReference type="Gene3D" id="3.40.50.1820">
    <property type="entry name" value="alpha/beta hydrolase"/>
    <property type="match status" value="1"/>
</dbReference>
<feature type="transmembrane region" description="Helical" evidence="1">
    <location>
        <begin position="37"/>
        <end position="55"/>
    </location>
</feature>
<evidence type="ECO:0000256" key="1">
    <source>
        <dbReference type="SAM" id="Phobius"/>
    </source>
</evidence>
<name>A0AAU9IGL9_9CILI</name>
<accession>A0AAU9IGL9</accession>
<keyword evidence="1" id="KW-0812">Transmembrane</keyword>
<dbReference type="EMBL" id="CAJZBQ010000010">
    <property type="protein sequence ID" value="CAG9313247.1"/>
    <property type="molecule type" value="Genomic_DNA"/>
</dbReference>
<keyword evidence="3" id="KW-1185">Reference proteome</keyword>
<sequence>MITQNKKKFLILLSLAIFLSALLLTLVYYIFSLIASLLSWPISLLLFILLLYYLLHLAIRLSVFPGSTWFWRRSIETHFCAEVSMQLLQRIQDFHIALEILLEECNEIDKRDFLPNSIETASYAKMMLSTVIYGFNLQKENQTLNQKQGVLLNLLTNLQLALQEIKIIVGNKDECSLWDWIDRIESESDWLGVVFDDFPTNASAKSALEVCISIENFLQTICQNTNIIKKAKAFLWEYTFGTIDQMRLELEARYHSQQIWVTADDGINIDCLWVSSTADLSNAPTMLMCSPNAGLYEFSYYQSEWVEFYINSGINVFLWNYRGYGRTKGRPNPDRLKKDGEIILDYLKRIRKVQKIGIHGESFGGCIAAHLANKATVDFVFLDRCFSSLNDMALHSFGKVASFIYKYIGRWRVDVSLDFLSSECYKVLSVDYQDATIRDLASLKTGIAIEFIKGSLQNYQTPLDITTYDSILSQDDRQELLSHIEIFADLALKYLKNDPNTQNSLNMTTNSIYHLMVKESDFIEDDVVSYVLEKLFAVLEVLDAGGKPITSITFDKSKDISLSLWLIVFEIWGSFLPLIPEINGHRARTIQKIKNTVDELETIYVEYEIISNPIIVTICTKIKTLEKLLYKILDYLESNHPSHTKNLSQISTDVLITTTATARSFYDYSKAGYLIPLACGHSGHYGDTEKLLLEEHLSRVGFLV</sequence>
<dbReference type="SUPFAM" id="SSF53474">
    <property type="entry name" value="alpha/beta-Hydrolases"/>
    <property type="match status" value="1"/>
</dbReference>
<dbReference type="GO" id="GO:0016020">
    <property type="term" value="C:membrane"/>
    <property type="evidence" value="ECO:0007669"/>
    <property type="project" value="TreeGrafter"/>
</dbReference>
<dbReference type="Proteomes" id="UP001162131">
    <property type="component" value="Unassembled WGS sequence"/>
</dbReference>
<feature type="transmembrane region" description="Helical" evidence="1">
    <location>
        <begin position="9"/>
        <end position="31"/>
    </location>
</feature>
<reference evidence="2" key="1">
    <citation type="submission" date="2021-09" db="EMBL/GenBank/DDBJ databases">
        <authorList>
            <consortium name="AG Swart"/>
            <person name="Singh M."/>
            <person name="Singh A."/>
            <person name="Seah K."/>
            <person name="Emmerich C."/>
        </authorList>
    </citation>
    <scope>NUCLEOTIDE SEQUENCE</scope>
    <source>
        <strain evidence="2">ATCC30299</strain>
    </source>
</reference>
<dbReference type="GO" id="GO:0008474">
    <property type="term" value="F:palmitoyl-(protein) hydrolase activity"/>
    <property type="evidence" value="ECO:0007669"/>
    <property type="project" value="TreeGrafter"/>
</dbReference>
<protein>
    <recommendedName>
        <fullName evidence="4">Alpha/beta hydrolase</fullName>
    </recommendedName>
</protein>
<evidence type="ECO:0008006" key="4">
    <source>
        <dbReference type="Google" id="ProtNLM"/>
    </source>
</evidence>
<keyword evidence="1" id="KW-0472">Membrane</keyword>
<dbReference type="PANTHER" id="PTHR12277">
    <property type="entry name" value="ALPHA/BETA HYDROLASE DOMAIN-CONTAINING PROTEIN"/>
    <property type="match status" value="1"/>
</dbReference>
<comment type="caution">
    <text evidence="2">The sequence shown here is derived from an EMBL/GenBank/DDBJ whole genome shotgun (WGS) entry which is preliminary data.</text>
</comment>
<proteinExistence type="predicted"/>
<organism evidence="2 3">
    <name type="scientific">Blepharisma stoltei</name>
    <dbReference type="NCBI Taxonomy" id="1481888"/>
    <lineage>
        <taxon>Eukaryota</taxon>
        <taxon>Sar</taxon>
        <taxon>Alveolata</taxon>
        <taxon>Ciliophora</taxon>
        <taxon>Postciliodesmatophora</taxon>
        <taxon>Heterotrichea</taxon>
        <taxon>Heterotrichida</taxon>
        <taxon>Blepharismidae</taxon>
        <taxon>Blepharisma</taxon>
    </lineage>
</organism>
<dbReference type="PANTHER" id="PTHR12277:SF81">
    <property type="entry name" value="PROTEIN ABHD13"/>
    <property type="match status" value="1"/>
</dbReference>
<gene>
    <name evidence="2" type="ORF">BSTOLATCC_MIC8520</name>
</gene>
<dbReference type="AlphaFoldDB" id="A0AAU9IGL9"/>
<keyword evidence="1" id="KW-1133">Transmembrane helix</keyword>
<evidence type="ECO:0000313" key="2">
    <source>
        <dbReference type="EMBL" id="CAG9313247.1"/>
    </source>
</evidence>
<dbReference type="Pfam" id="PF05677">
    <property type="entry name" value="DUF818"/>
    <property type="match status" value="1"/>
</dbReference>
<evidence type="ECO:0000313" key="3">
    <source>
        <dbReference type="Proteomes" id="UP001162131"/>
    </source>
</evidence>
<dbReference type="InterPro" id="IPR008536">
    <property type="entry name" value="DUF818"/>
</dbReference>